<reference evidence="4" key="3">
    <citation type="submission" date="2025-09" db="UniProtKB">
        <authorList>
            <consortium name="Ensembl"/>
        </authorList>
    </citation>
    <scope>IDENTIFICATION</scope>
</reference>
<dbReference type="Proteomes" id="UP000007875">
    <property type="component" value="Unassembled WGS sequence"/>
</dbReference>
<keyword evidence="3" id="KW-0472">Membrane</keyword>
<reference evidence="5" key="1">
    <citation type="submission" date="2003-08" db="EMBL/GenBank/DDBJ databases">
        <authorList>
            <person name="Birren B."/>
            <person name="Nusbaum C."/>
            <person name="Abebe A."/>
            <person name="Abouelleil A."/>
            <person name="Adekoya E."/>
            <person name="Ait-zahra M."/>
            <person name="Allen N."/>
            <person name="Allen T."/>
            <person name="An P."/>
            <person name="Anderson M."/>
            <person name="Anderson S."/>
            <person name="Arachchi H."/>
            <person name="Armbruster J."/>
            <person name="Bachantsang P."/>
            <person name="Baldwin J."/>
            <person name="Barry A."/>
            <person name="Bayul T."/>
            <person name="Blitshsteyn B."/>
            <person name="Bloom T."/>
            <person name="Blye J."/>
            <person name="Boguslavskiy L."/>
            <person name="Borowsky M."/>
            <person name="Boukhgalter B."/>
            <person name="Brunache A."/>
            <person name="Butler J."/>
            <person name="Calixte N."/>
            <person name="Calvo S."/>
            <person name="Camarata J."/>
            <person name="Campo K."/>
            <person name="Chang J."/>
            <person name="Cheshatsang Y."/>
            <person name="Citroen M."/>
            <person name="Collymore A."/>
            <person name="Considine T."/>
            <person name="Cook A."/>
            <person name="Cooke P."/>
            <person name="Corum B."/>
            <person name="Cuomo C."/>
            <person name="David R."/>
            <person name="Dawoe T."/>
            <person name="Degray S."/>
            <person name="Dodge S."/>
            <person name="Dooley K."/>
            <person name="Dorje P."/>
            <person name="Dorjee K."/>
            <person name="Dorris L."/>
            <person name="Duffey N."/>
            <person name="Dupes A."/>
            <person name="Elkins T."/>
            <person name="Engels R."/>
            <person name="Erickson J."/>
            <person name="Farina A."/>
            <person name="Faro S."/>
            <person name="Ferreira P."/>
            <person name="Fischer H."/>
            <person name="Fitzgerald M."/>
            <person name="Foley K."/>
            <person name="Gage D."/>
            <person name="Galagan J."/>
            <person name="Gearin G."/>
            <person name="Gnerre S."/>
            <person name="Gnirke A."/>
            <person name="Goyette A."/>
            <person name="Graham J."/>
            <person name="Grandbois E."/>
            <person name="Gyaltsen K."/>
            <person name="Hafez N."/>
            <person name="Hagopian D."/>
            <person name="Hagos B."/>
            <person name="Hall J."/>
            <person name="Hatcher B."/>
            <person name="Heller A."/>
            <person name="Higgins H."/>
            <person name="Honan T."/>
            <person name="Horn A."/>
            <person name="Houde N."/>
            <person name="Hughes L."/>
            <person name="Hulme W."/>
            <person name="Husby E."/>
            <person name="Iliev I."/>
            <person name="Jaffe D."/>
            <person name="Jones C."/>
            <person name="Kamal M."/>
            <person name="Kamat A."/>
            <person name="Kamvysselis M."/>
            <person name="Karlsson E."/>
            <person name="Kells C."/>
            <person name="Kieu A."/>
            <person name="Kisner P."/>
            <person name="Kodira C."/>
            <person name="Kulbokas E."/>
            <person name="Labutti K."/>
            <person name="Lama D."/>
            <person name="Landers T."/>
            <person name="Leger J."/>
            <person name="Levine S."/>
            <person name="Lewis D."/>
            <person name="Lewis T."/>
            <person name="Lindblad-toh K."/>
            <person name="Liu X."/>
            <person name="Lokyitsang T."/>
            <person name="Lokyitsang Y."/>
            <person name="Lucien O."/>
            <person name="Lui A."/>
            <person name="Ma L.J."/>
            <person name="Mabbitt R."/>
            <person name="Macdonald J."/>
            <person name="Maclean C."/>
            <person name="Major J."/>
            <person name="Manning J."/>
            <person name="Marabella R."/>
            <person name="Maru K."/>
            <person name="Matthews C."/>
            <person name="Mauceli E."/>
            <person name="Mccarthy M."/>
            <person name="Mcdonough S."/>
            <person name="Mcghee T."/>
            <person name="Meldrim J."/>
            <person name="Meneus L."/>
            <person name="Mesirov J."/>
            <person name="Mihalev A."/>
            <person name="Mihova T."/>
            <person name="Mikkelsen T."/>
            <person name="Mlenga V."/>
            <person name="Moru K."/>
            <person name="Mozes J."/>
            <person name="Mulrain L."/>
            <person name="Munson G."/>
            <person name="Naylor J."/>
            <person name="Newes C."/>
            <person name="Nguyen C."/>
            <person name="Nguyen N."/>
            <person name="Nguyen T."/>
            <person name="Nicol R."/>
            <person name="Nielsen C."/>
            <person name="Nizzari M."/>
            <person name="Norbu C."/>
            <person name="Norbu N."/>
            <person name="O'donnell P."/>
            <person name="Okoawo O."/>
            <person name="O'leary S."/>
            <person name="Omotosho B."/>
            <person name="O'neill K."/>
            <person name="Osman S."/>
            <person name="Parker S."/>
            <person name="Perrin D."/>
            <person name="Phunkhang P."/>
            <person name="Piqani B."/>
            <person name="Purcell S."/>
            <person name="Rachupka T."/>
            <person name="Ramasamy U."/>
            <person name="Rameau R."/>
            <person name="Ray V."/>
            <person name="Raymond C."/>
            <person name="Retta R."/>
            <person name="Richardson S."/>
            <person name="Rise C."/>
            <person name="Rodriguez J."/>
            <person name="Rogers J."/>
            <person name="Rogov P."/>
            <person name="Rutman M."/>
            <person name="Schupbach R."/>
            <person name="Seaman C."/>
            <person name="Settipalli S."/>
            <person name="Sharpe T."/>
            <person name="Sheridan J."/>
            <person name="Sherpa N."/>
            <person name="Shi J."/>
            <person name="Smirnov S."/>
            <person name="Smith C."/>
            <person name="Sougnez C."/>
            <person name="Spencer B."/>
            <person name="Stalker J."/>
            <person name="Stange-thomann N."/>
            <person name="Stavropoulos S."/>
            <person name="Stetson K."/>
            <person name="Stone C."/>
            <person name="Stone S."/>
            <person name="Stubbs M."/>
            <person name="Talamas J."/>
            <person name="Tchuinga P."/>
            <person name="Tenzing P."/>
            <person name="Tesfaye S."/>
            <person name="Theodore J."/>
            <person name="Thoulutsang Y."/>
            <person name="Topham K."/>
            <person name="Towey S."/>
            <person name="Tsamla T."/>
            <person name="Tsomo N."/>
            <person name="Vallee D."/>
            <person name="Vassiliev H."/>
            <person name="Venkataraman V."/>
            <person name="Vinson J."/>
            <person name="Vo A."/>
            <person name="Wade C."/>
            <person name="Wang S."/>
            <person name="Wangchuk T."/>
            <person name="Wangdi T."/>
            <person name="Whittaker C."/>
            <person name="Wilkinson J."/>
            <person name="Wu Y."/>
            <person name="Wyman D."/>
            <person name="Yadav S."/>
            <person name="Yang S."/>
            <person name="Yang X."/>
            <person name="Yeager S."/>
            <person name="Yee E."/>
            <person name="Young G."/>
            <person name="Zainoun J."/>
            <person name="Zembeck L."/>
            <person name="Zimmer A."/>
            <person name="Zody M."/>
            <person name="Lander E."/>
        </authorList>
    </citation>
    <scope>NUCLEOTIDE SEQUENCE [LARGE SCALE GENOMIC DNA]</scope>
</reference>
<keyword evidence="3" id="KW-1133">Transmembrane helix</keyword>
<protein>
    <recommendedName>
        <fullName evidence="1">Transmembrane protein 209</fullName>
    </recommendedName>
</protein>
<evidence type="ECO:0000313" key="4">
    <source>
        <dbReference type="Ensembl" id="ENSCSAVP00000016989.1"/>
    </source>
</evidence>
<feature type="transmembrane region" description="Helical" evidence="3">
    <location>
        <begin position="35"/>
        <end position="55"/>
    </location>
</feature>
<dbReference type="PANTHER" id="PTHR21780:SF0">
    <property type="entry name" value="TRANSMEMBRANE PROTEIN 209"/>
    <property type="match status" value="1"/>
</dbReference>
<dbReference type="Ensembl" id="ENSCSAVT00000017172.1">
    <property type="protein sequence ID" value="ENSCSAVP00000016989.1"/>
    <property type="gene ID" value="ENSCSAVG00000009996.1"/>
</dbReference>
<reference evidence="4" key="2">
    <citation type="submission" date="2025-08" db="UniProtKB">
        <authorList>
            <consortium name="Ensembl"/>
        </authorList>
    </citation>
    <scope>IDENTIFICATION</scope>
</reference>
<name>H2ZHC3_CIOSA</name>
<accession>H2ZHC3</accession>
<feature type="compositionally biased region" description="Polar residues" evidence="2">
    <location>
        <begin position="139"/>
        <end position="149"/>
    </location>
</feature>
<dbReference type="InParanoid" id="H2ZHC3"/>
<organism evidence="4 5">
    <name type="scientific">Ciona savignyi</name>
    <name type="common">Pacific transparent sea squirt</name>
    <dbReference type="NCBI Taxonomy" id="51511"/>
    <lineage>
        <taxon>Eukaryota</taxon>
        <taxon>Metazoa</taxon>
        <taxon>Chordata</taxon>
        <taxon>Tunicata</taxon>
        <taxon>Ascidiacea</taxon>
        <taxon>Phlebobranchia</taxon>
        <taxon>Cionidae</taxon>
        <taxon>Ciona</taxon>
    </lineage>
</organism>
<feature type="compositionally biased region" description="Low complexity" evidence="2">
    <location>
        <begin position="150"/>
        <end position="183"/>
    </location>
</feature>
<feature type="region of interest" description="Disordered" evidence="2">
    <location>
        <begin position="114"/>
        <end position="183"/>
    </location>
</feature>
<proteinExistence type="predicted"/>
<evidence type="ECO:0000256" key="2">
    <source>
        <dbReference type="SAM" id="MobiDB-lite"/>
    </source>
</evidence>
<dbReference type="AlphaFoldDB" id="H2ZHC3"/>
<dbReference type="eggNOG" id="KOG4670">
    <property type="taxonomic scope" value="Eukaryota"/>
</dbReference>
<keyword evidence="3" id="KW-0812">Transmembrane</keyword>
<dbReference type="HOGENOM" id="CLU_028470_0_0_1"/>
<dbReference type="InterPro" id="IPR019176">
    <property type="entry name" value="Cytochrome_B561-rel"/>
</dbReference>
<evidence type="ECO:0000256" key="1">
    <source>
        <dbReference type="ARBA" id="ARBA00015032"/>
    </source>
</evidence>
<evidence type="ECO:0000256" key="3">
    <source>
        <dbReference type="SAM" id="Phobius"/>
    </source>
</evidence>
<dbReference type="GeneTree" id="ENSGT00390000013963"/>
<dbReference type="PANTHER" id="PTHR21780">
    <property type="entry name" value="TRANSMEMBRANE PROTEIN 209"/>
    <property type="match status" value="1"/>
</dbReference>
<sequence length="644" mass="72414">MAFSTPIRTPIFAGSGSPIVKQTAIHNKVLNPKKLFVLSGLNFIASLLLFYELNAQHVQGWFNIRSTIFYYGVLIFAVLFTANSIVEFIQAIYSSLPTTPLYLSPAQKRLMGIKNSDPRFTSTPHAPKPASDKKVSPGRTFSLSNLTNKPTQQQTSTPVQSHSPYTSRHTPSPSPSPSSSFHTTVAAQGYQPNLPGGSAYNSRLSDSLNFTHRTTPASGLFEGGSFLDSSGGGGSPFLRQRRSPFINSPFSADDSSLEQRKMTSFRRSQFDKEQSRWPMRGAETSLNNSSYWGYNHSVHEYSGELSKNVYQLSSRSPKSPTRNKDSNAIEFSKYWYQVGVSTDGLFDWAGRLRRWISLTVLAGVVKEIQKINKRLSELGCPEIQIGESSLSALKQIQISKASQIPGLTWIMPYLELTNHQEYLVERLKTLASGGYMSEFCWNKGGSSKGRPWSDDLVTDSELIMHVFCSYLDWHLPAHPRYPDGKTFTSQYFVRTPDKPKLQNLTENKMLIHQSKLNPPHYQLITKETTYDMPPGRHNMFHTLLLFLHNIKTREGCMLALSTLVSLASTYSMCWIQYTAKQSSSRRRSSTAPVLAESRSLVGNHIVSLNNCNDFQILRIYFGLARRRMIYISQLGLCMFTTTAK</sequence>
<dbReference type="STRING" id="51511.ENSCSAVP00000016989"/>
<dbReference type="FunCoup" id="H2ZHC3">
    <property type="interactions" value="107"/>
</dbReference>
<keyword evidence="5" id="KW-1185">Reference proteome</keyword>
<dbReference type="GO" id="GO:0016020">
    <property type="term" value="C:membrane"/>
    <property type="evidence" value="ECO:0007669"/>
    <property type="project" value="TreeGrafter"/>
</dbReference>
<evidence type="ECO:0000313" key="5">
    <source>
        <dbReference type="Proteomes" id="UP000007875"/>
    </source>
</evidence>
<feature type="compositionally biased region" description="Polar residues" evidence="2">
    <location>
        <begin position="245"/>
        <end position="254"/>
    </location>
</feature>
<dbReference type="Pfam" id="PF09786">
    <property type="entry name" value="CytochromB561_N"/>
    <property type="match status" value="1"/>
</dbReference>
<feature type="region of interest" description="Disordered" evidence="2">
    <location>
        <begin position="231"/>
        <end position="258"/>
    </location>
</feature>
<dbReference type="OMA" id="LNMLWIF"/>
<feature type="transmembrane region" description="Helical" evidence="3">
    <location>
        <begin position="67"/>
        <end position="86"/>
    </location>
</feature>